<name>A0A1I1CIY9_9PSEU</name>
<dbReference type="Gene3D" id="3.10.180.10">
    <property type="entry name" value="2,3-Dihydroxybiphenyl 1,2-Dioxygenase, domain 1"/>
    <property type="match status" value="1"/>
</dbReference>
<evidence type="ECO:0000313" key="2">
    <source>
        <dbReference type="Proteomes" id="UP000243799"/>
    </source>
</evidence>
<proteinExistence type="predicted"/>
<accession>A0A1I1CIY9</accession>
<keyword evidence="1" id="KW-0223">Dioxygenase</keyword>
<reference evidence="2" key="1">
    <citation type="submission" date="2016-10" db="EMBL/GenBank/DDBJ databases">
        <authorList>
            <person name="Varghese N."/>
            <person name="Submissions S."/>
        </authorList>
    </citation>
    <scope>NUCLEOTIDE SEQUENCE [LARGE SCALE GENOMIC DNA]</scope>
    <source>
        <strain evidence="2">CGMCC 4.3568</strain>
    </source>
</reference>
<keyword evidence="2" id="KW-1185">Reference proteome</keyword>
<dbReference type="STRING" id="490629.SAMN05216266_12562"/>
<sequence length="154" mass="17301">MNNFYHLCFVVQDVRKATEDLTRTVGVTWSPIREGRLGSWEYEIVFSVEGPPFFEIIQGPAGSPWDATMGSRFDHIGYWSADVQSDKDRLAARGAPIEFDSCPYGRSFTYHRLESLGTRIELVDQAVQEGFLRTWQPGGSAMPALNLDPPGAER</sequence>
<keyword evidence="1" id="KW-0560">Oxidoreductase</keyword>
<protein>
    <submittedName>
        <fullName evidence="1">Glyoxalase/Bleomycin resistance protein/Dioxygenase superfamily protein</fullName>
    </submittedName>
</protein>
<dbReference type="Proteomes" id="UP000243799">
    <property type="component" value="Unassembled WGS sequence"/>
</dbReference>
<dbReference type="EMBL" id="FOKG01000025">
    <property type="protein sequence ID" value="SFB60403.1"/>
    <property type="molecule type" value="Genomic_DNA"/>
</dbReference>
<dbReference type="OrthoDB" id="5185674at2"/>
<evidence type="ECO:0000313" key="1">
    <source>
        <dbReference type="EMBL" id="SFB60403.1"/>
    </source>
</evidence>
<dbReference type="GO" id="GO:0051213">
    <property type="term" value="F:dioxygenase activity"/>
    <property type="evidence" value="ECO:0007669"/>
    <property type="project" value="UniProtKB-KW"/>
</dbReference>
<dbReference type="AlphaFoldDB" id="A0A1I1CIY9"/>
<dbReference type="RefSeq" id="WP_091678137.1">
    <property type="nucleotide sequence ID" value="NZ_FOKG01000025.1"/>
</dbReference>
<dbReference type="Pfam" id="PF13669">
    <property type="entry name" value="Glyoxalase_4"/>
    <property type="match status" value="1"/>
</dbReference>
<dbReference type="SUPFAM" id="SSF54593">
    <property type="entry name" value="Glyoxalase/Bleomycin resistance protein/Dihydroxybiphenyl dioxygenase"/>
    <property type="match status" value="1"/>
</dbReference>
<gene>
    <name evidence="1" type="ORF">SAMN05216266_12562</name>
</gene>
<dbReference type="InterPro" id="IPR029068">
    <property type="entry name" value="Glyas_Bleomycin-R_OHBP_Dase"/>
</dbReference>
<organism evidence="1 2">
    <name type="scientific">Amycolatopsis marina</name>
    <dbReference type="NCBI Taxonomy" id="490629"/>
    <lineage>
        <taxon>Bacteria</taxon>
        <taxon>Bacillati</taxon>
        <taxon>Actinomycetota</taxon>
        <taxon>Actinomycetes</taxon>
        <taxon>Pseudonocardiales</taxon>
        <taxon>Pseudonocardiaceae</taxon>
        <taxon>Amycolatopsis</taxon>
    </lineage>
</organism>